<keyword evidence="2" id="KW-0812">Transmembrane</keyword>
<evidence type="ECO:0000256" key="1">
    <source>
        <dbReference type="SAM" id="MobiDB-lite"/>
    </source>
</evidence>
<feature type="transmembrane region" description="Helical" evidence="2">
    <location>
        <begin position="359"/>
        <end position="387"/>
    </location>
</feature>
<feature type="transmembrane region" description="Helical" evidence="2">
    <location>
        <begin position="7"/>
        <end position="30"/>
    </location>
</feature>
<dbReference type="Proteomes" id="UP001515480">
    <property type="component" value="Unassembled WGS sequence"/>
</dbReference>
<name>A0AB34JBZ2_PRYPA</name>
<dbReference type="AlphaFoldDB" id="A0AB34JBZ2"/>
<evidence type="ECO:0000313" key="3">
    <source>
        <dbReference type="EMBL" id="KAL1515867.1"/>
    </source>
</evidence>
<gene>
    <name evidence="3" type="ORF">AB1Y20_002482</name>
</gene>
<keyword evidence="4" id="KW-1185">Reference proteome</keyword>
<comment type="caution">
    <text evidence="3">The sequence shown here is derived from an EMBL/GenBank/DDBJ whole genome shotgun (WGS) entry which is preliminary data.</text>
</comment>
<keyword evidence="2" id="KW-1133">Transmembrane helix</keyword>
<evidence type="ECO:0000256" key="2">
    <source>
        <dbReference type="SAM" id="Phobius"/>
    </source>
</evidence>
<organism evidence="3 4">
    <name type="scientific">Prymnesium parvum</name>
    <name type="common">Toxic golden alga</name>
    <dbReference type="NCBI Taxonomy" id="97485"/>
    <lineage>
        <taxon>Eukaryota</taxon>
        <taxon>Haptista</taxon>
        <taxon>Haptophyta</taxon>
        <taxon>Prymnesiophyceae</taxon>
        <taxon>Prymnesiales</taxon>
        <taxon>Prymnesiaceae</taxon>
        <taxon>Prymnesium</taxon>
    </lineage>
</organism>
<feature type="transmembrane region" description="Helical" evidence="2">
    <location>
        <begin position="91"/>
        <end position="117"/>
    </location>
</feature>
<proteinExistence type="predicted"/>
<feature type="transmembrane region" description="Helical" evidence="2">
    <location>
        <begin position="61"/>
        <end position="84"/>
    </location>
</feature>
<dbReference type="EMBL" id="JBGBPQ010000011">
    <property type="protein sequence ID" value="KAL1515867.1"/>
    <property type="molecule type" value="Genomic_DNA"/>
</dbReference>
<evidence type="ECO:0000313" key="4">
    <source>
        <dbReference type="Proteomes" id="UP001515480"/>
    </source>
</evidence>
<protein>
    <submittedName>
        <fullName evidence="3">Uncharacterized protein</fullName>
    </submittedName>
</protein>
<accession>A0AB34JBZ2</accession>
<keyword evidence="2" id="KW-0472">Membrane</keyword>
<reference evidence="3 4" key="1">
    <citation type="journal article" date="2024" name="Science">
        <title>Giant polyketide synthase enzymes in the biosynthesis of giant marine polyether toxins.</title>
        <authorList>
            <person name="Fallon T.R."/>
            <person name="Shende V.V."/>
            <person name="Wierzbicki I.H."/>
            <person name="Pendleton A.L."/>
            <person name="Watervoot N.F."/>
            <person name="Auber R.P."/>
            <person name="Gonzalez D.J."/>
            <person name="Wisecaver J.H."/>
            <person name="Moore B.S."/>
        </authorList>
    </citation>
    <scope>NUCLEOTIDE SEQUENCE [LARGE SCALE GENOMIC DNA]</scope>
    <source>
        <strain evidence="3 4">12B1</strain>
    </source>
</reference>
<sequence length="478" mass="52591">MTRVSRTIVTALALSIFLGGVATITIALLARRVFMESVSDGDNPIGEFAAPFLAEIVPPELVRMILGTGLLLVFLSFCGIYAAYAQPGALLNLALLLLLLLTLPCLLLATFGTAMALSHDRVIALASRQKYVDVEQTTGKLELALMRGLQAAFVTGWFDCSPAALPTEAVHKACKAEHLDLECAHMPKGYAGLFCKAGAGAFDVDSTFAFQDPNEKLDVLRMGASSNSFAYWVNWACMPRFAVATELQSRASVIRASLFGNGTVHSTEIPSLFNSTFDDCYSSTWWTVSTYNEFQPSFFQKYPNGTAFSEQDKTFFDKLKSEVGERMLPMDPKFAFCLCSNRGGEALRQTFPHPSTLTYIALGSISVFFLVAFAAEVYLCCVFFLPVEKRKELSRRARRRISSRSVEGKPLKRKSRSRSIPSEKSTLSEIVKFLAHEYGLRSSLPCESTIEEAERAVLGGPQSGPLRERAVNLLQFSE</sequence>
<feature type="region of interest" description="Disordered" evidence="1">
    <location>
        <begin position="404"/>
        <end position="423"/>
    </location>
</feature>